<reference evidence="3 4" key="1">
    <citation type="submission" date="2018-08" db="EMBL/GenBank/DDBJ databases">
        <title>Aphanomyces genome sequencing and annotation.</title>
        <authorList>
            <person name="Minardi D."/>
            <person name="Oidtmann B."/>
            <person name="Van Der Giezen M."/>
            <person name="Studholme D.J."/>
        </authorList>
    </citation>
    <scope>NUCLEOTIDE SEQUENCE [LARGE SCALE GENOMIC DNA]</scope>
    <source>
        <strain evidence="2 3">Da</strain>
        <strain evidence="1 4">Sv</strain>
    </source>
</reference>
<dbReference type="Proteomes" id="UP000285430">
    <property type="component" value="Unassembled WGS sequence"/>
</dbReference>
<name>A0A3R6YG89_APHAT</name>
<dbReference type="VEuPathDB" id="FungiDB:H257_18066"/>
<sequence length="569" mass="64413">MPPNKKVNTPFQDSNKLTYAVELINTTGNGVVTYRCMFYEYVGRDAAEVGPSTNRKRKARSGTHYYTAPFTAAKYKSHLSGQHNSPWTEYQAASIEDKKKLFDGQLKVSNTLHRYIDLSTDKMTFSVKATIVDVIIGEMFFRNDAIINQHDSDSMDENAATNKAAKIAKQKLNTMKLFVRSDDDPDQYTITIKNVMRFELAMDFVGIGMSFRQVASAIQYAKIRTHTAKLTGANDLIVGQYVRVLVGTSLQHIADVLDHESVWAMSLAARQPPLVAIPMYDRHTAEIIFNMLVKFLDALYPPWRTKLIGMSSDGENTMTGRHRGLVTRIVATAENPVLRIWCAPHQIDLIVKQAAECVAHGTWIKFTWSFSVFLRQQANLTTRMNVKCPKQTNRWSHLGRLLTFLKSHRRQLIAYCVENRPDNAPTYEWWLVTFSIAPIIDAINVTITILQSRSLLIAHQCAVVVVRQIAKYTIPALLKYYHDDEILRAAIDSHDENTTFDDAWGICPGKFNHLCAFSGGLATVFANTVAVESDFSILKWEMDENRTDMMHLSLEGIFQAKQKAVMPVL</sequence>
<dbReference type="AlphaFoldDB" id="A0A3R6YG89"/>
<dbReference type="EMBL" id="QUTG01002888">
    <property type="protein sequence ID" value="RHY94195.1"/>
    <property type="molecule type" value="Genomic_DNA"/>
</dbReference>
<evidence type="ECO:0000313" key="4">
    <source>
        <dbReference type="Proteomes" id="UP000285712"/>
    </source>
</evidence>
<organism evidence="2 3">
    <name type="scientific">Aphanomyces astaci</name>
    <name type="common">Crayfish plague agent</name>
    <dbReference type="NCBI Taxonomy" id="112090"/>
    <lineage>
        <taxon>Eukaryota</taxon>
        <taxon>Sar</taxon>
        <taxon>Stramenopiles</taxon>
        <taxon>Oomycota</taxon>
        <taxon>Saprolegniomycetes</taxon>
        <taxon>Saprolegniales</taxon>
        <taxon>Verrucalvaceae</taxon>
        <taxon>Aphanomyces</taxon>
    </lineage>
</organism>
<evidence type="ECO:0000313" key="1">
    <source>
        <dbReference type="EMBL" id="RHY94195.1"/>
    </source>
</evidence>
<dbReference type="SUPFAM" id="SSF53098">
    <property type="entry name" value="Ribonuclease H-like"/>
    <property type="match status" value="1"/>
</dbReference>
<dbReference type="VEuPathDB" id="FungiDB:H257_02249"/>
<dbReference type="PANTHER" id="PTHR37067">
    <property type="entry name" value="PX DOMAIN-CONTAINING PROTEIN"/>
    <property type="match status" value="1"/>
</dbReference>
<evidence type="ECO:0008006" key="5">
    <source>
        <dbReference type="Google" id="ProtNLM"/>
    </source>
</evidence>
<dbReference type="PANTHER" id="PTHR37067:SF3">
    <property type="entry name" value="PX DOMAIN-CONTAINING PROTEIN"/>
    <property type="match status" value="1"/>
</dbReference>
<dbReference type="Proteomes" id="UP000285712">
    <property type="component" value="Unassembled WGS sequence"/>
</dbReference>
<protein>
    <recommendedName>
        <fullName evidence="5">DUF659 domain-containing protein</fullName>
    </recommendedName>
</protein>
<dbReference type="EMBL" id="QUTH01001598">
    <property type="protein sequence ID" value="RHZ29950.1"/>
    <property type="molecule type" value="Genomic_DNA"/>
</dbReference>
<proteinExistence type="predicted"/>
<evidence type="ECO:0000313" key="3">
    <source>
        <dbReference type="Proteomes" id="UP000285430"/>
    </source>
</evidence>
<gene>
    <name evidence="1" type="ORF">DYB35_010697</name>
    <name evidence="2" type="ORF">DYB37_012859</name>
</gene>
<evidence type="ECO:0000313" key="2">
    <source>
        <dbReference type="EMBL" id="RHZ29950.1"/>
    </source>
</evidence>
<accession>A0A3R6YG89</accession>
<dbReference type="InterPro" id="IPR012337">
    <property type="entry name" value="RNaseH-like_sf"/>
</dbReference>
<comment type="caution">
    <text evidence="2">The sequence shown here is derived from an EMBL/GenBank/DDBJ whole genome shotgun (WGS) entry which is preliminary data.</text>
</comment>